<evidence type="ECO:0000313" key="2">
    <source>
        <dbReference type="Proteomes" id="UP000008637"/>
    </source>
</evidence>
<dbReference type="AlphaFoldDB" id="E8ZIR5"/>
<name>E8ZIR5_MYCHL</name>
<accession>E8ZIR5</accession>
<evidence type="ECO:0000313" key="1">
    <source>
        <dbReference type="EMBL" id="CBY93036.1"/>
    </source>
</evidence>
<gene>
    <name evidence="1" type="ORF">HF1_10280</name>
</gene>
<dbReference type="OrthoDB" id="9819900at2"/>
<dbReference type="HOGENOM" id="CLU_087907_0_0_14"/>
<proteinExistence type="predicted"/>
<keyword evidence="2" id="KW-1185">Reference proteome</keyword>
<dbReference type="KEGG" id="mha:HF1_10280"/>
<dbReference type="EMBL" id="FR773153">
    <property type="protein sequence ID" value="CBY93036.1"/>
    <property type="molecule type" value="Genomic_DNA"/>
</dbReference>
<protein>
    <submittedName>
        <fullName evidence="1">Uncharacterized protein</fullName>
    </submittedName>
</protein>
<organism evidence="1 2">
    <name type="scientific">Mycoplasma haemofelis (strain Langford 1)</name>
    <name type="common">Haemobartonella felis</name>
    <dbReference type="NCBI Taxonomy" id="941640"/>
    <lineage>
        <taxon>Bacteria</taxon>
        <taxon>Bacillati</taxon>
        <taxon>Mycoplasmatota</taxon>
        <taxon>Mollicutes</taxon>
        <taxon>Mycoplasmataceae</taxon>
        <taxon>Mycoplasma</taxon>
    </lineage>
</organism>
<reference evidence="1 2" key="1">
    <citation type="journal article" date="2011" name="J. Bacteriol.">
        <title>Complete genome sequence of Mycoplasma haemofelis, a hemotropic mycoplasma.</title>
        <authorList>
            <person name="Barker E.N."/>
            <person name="Helps C.R."/>
            <person name="Peters I.R."/>
            <person name="Darby A.C."/>
            <person name="Radford A.D."/>
            <person name="Tasker S."/>
        </authorList>
    </citation>
    <scope>NUCLEOTIDE SEQUENCE [LARGE SCALE GENOMIC DNA]</scope>
    <source>
        <strain evidence="1 2">Langford 1</strain>
    </source>
</reference>
<sequence>MKILPIGVLLGLGTVGVGGWYKFSNLKPKTLRQYLEWQGLKLIQDTERNYWQAALDENKKIAGDLNIDTSSIEGIKQWCGGNLDSENYEDFKVGASLLCVDNPKTVRARIIQLDGNIDGLIKEGETDKYKVSYIFKKHIEGVTDLIGFVPPEQEKGKPINEDLENAGKALSSWCKKSLESAPDDTLVANVKLLCYPKGFEDIDGLIKSRGEEGLLLTEQSNSEALKQKYSSIKDLSSWTQDAESVSSGSPEDSLKNWCNSNKSKKFSEEGTFSNLYPKFRFRCIKTTSADPQTATGA</sequence>
<dbReference type="Proteomes" id="UP000008637">
    <property type="component" value="Chromosome"/>
</dbReference>